<reference evidence="1" key="1">
    <citation type="submission" date="2020-02" db="EMBL/GenBank/DDBJ databases">
        <authorList>
            <person name="Meier V. D."/>
        </authorList>
    </citation>
    <scope>NUCLEOTIDE SEQUENCE</scope>
    <source>
        <strain evidence="1">AVDCRST_MAG56</strain>
    </source>
</reference>
<name>A0A6J4HY65_9SPHI</name>
<evidence type="ECO:0000313" key="1">
    <source>
        <dbReference type="EMBL" id="CAA9236324.1"/>
    </source>
</evidence>
<proteinExistence type="predicted"/>
<sequence length="40" mass="4796">MKDKVMYFPFRKDEMHHFIVFSRMARRVFCGNGFPAGGKR</sequence>
<dbReference type="AlphaFoldDB" id="A0A6J4HY65"/>
<protein>
    <submittedName>
        <fullName evidence="1">Uncharacterized protein</fullName>
    </submittedName>
</protein>
<dbReference type="EMBL" id="CADCTQ010000114">
    <property type="protein sequence ID" value="CAA9236324.1"/>
    <property type="molecule type" value="Genomic_DNA"/>
</dbReference>
<accession>A0A6J4HY65</accession>
<organism evidence="1">
    <name type="scientific">uncultured Cytophagales bacterium</name>
    <dbReference type="NCBI Taxonomy" id="158755"/>
    <lineage>
        <taxon>Bacteria</taxon>
        <taxon>Pseudomonadati</taxon>
        <taxon>Bacteroidota</taxon>
        <taxon>Sphingobacteriia</taxon>
        <taxon>Sphingobacteriales</taxon>
        <taxon>environmental samples</taxon>
    </lineage>
</organism>
<gene>
    <name evidence="1" type="ORF">AVDCRST_MAG56-1222</name>
</gene>